<sequence>MLNLAAGFLLPAVVNGGIVFSLAVLPGFGSAVAGNWFDQ</sequence>
<comment type="caution">
    <text evidence="1">The sequence shown here is derived from an EMBL/GenBank/DDBJ whole genome shotgun (WGS) entry which is preliminary data.</text>
</comment>
<evidence type="ECO:0000313" key="1">
    <source>
        <dbReference type="EMBL" id="MDQ0931138.1"/>
    </source>
</evidence>
<dbReference type="Proteomes" id="UP001223072">
    <property type="component" value="Unassembled WGS sequence"/>
</dbReference>
<name>A0ABU0RHD0_9ACTN</name>
<keyword evidence="2" id="KW-1185">Reference proteome</keyword>
<proteinExistence type="predicted"/>
<dbReference type="EMBL" id="JAUSZS010000002">
    <property type="protein sequence ID" value="MDQ0931138.1"/>
    <property type="molecule type" value="Genomic_DNA"/>
</dbReference>
<gene>
    <name evidence="1" type="ORF">QFZ49_001045</name>
</gene>
<reference evidence="1 2" key="1">
    <citation type="submission" date="2023-07" db="EMBL/GenBank/DDBJ databases">
        <title>Comparative genomics of wheat-associated soil bacteria to identify genetic determinants of phenazine resistance.</title>
        <authorList>
            <person name="Mouncey N."/>
        </authorList>
    </citation>
    <scope>NUCLEOTIDE SEQUENCE [LARGE SCALE GENOMIC DNA]</scope>
    <source>
        <strain evidence="1 2">W2I16</strain>
    </source>
</reference>
<organism evidence="1 2">
    <name type="scientific">Streptomyces turgidiscabies</name>
    <dbReference type="NCBI Taxonomy" id="85558"/>
    <lineage>
        <taxon>Bacteria</taxon>
        <taxon>Bacillati</taxon>
        <taxon>Actinomycetota</taxon>
        <taxon>Actinomycetes</taxon>
        <taxon>Kitasatosporales</taxon>
        <taxon>Streptomycetaceae</taxon>
        <taxon>Streptomyces</taxon>
    </lineage>
</organism>
<protein>
    <submittedName>
        <fullName evidence="1">Uncharacterized protein</fullName>
    </submittedName>
</protein>
<evidence type="ECO:0000313" key="2">
    <source>
        <dbReference type="Proteomes" id="UP001223072"/>
    </source>
</evidence>
<accession>A0ABU0RHD0</accession>